<sequence length="120" mass="13523">MIQGYFGDEGQLFFEIELITNDGLNLPVDALLDTGFTGFIAINKQDLDALNWQFISEQRMRTAQGIKVFDIYSGKVILDNQEYEIPVYAGDQLTEILLGSRWLEFLPLMVNFPAGVLTLG</sequence>
<comment type="caution">
    <text evidence="1">The sequence shown here is derived from an EMBL/GenBank/DDBJ whole genome shotgun (WGS) entry which is preliminary data.</text>
</comment>
<keyword evidence="2" id="KW-1185">Reference proteome</keyword>
<dbReference type="InterPro" id="IPR021109">
    <property type="entry name" value="Peptidase_aspartic_dom_sf"/>
</dbReference>
<name>A0A480A586_9CYAN</name>
<dbReference type="Gene3D" id="2.40.70.10">
    <property type="entry name" value="Acid Proteases"/>
    <property type="match status" value="1"/>
</dbReference>
<organism evidence="1 2">
    <name type="scientific">Sphaerospermopsis reniformis</name>
    <dbReference type="NCBI Taxonomy" id="531300"/>
    <lineage>
        <taxon>Bacteria</taxon>
        <taxon>Bacillati</taxon>
        <taxon>Cyanobacteriota</taxon>
        <taxon>Cyanophyceae</taxon>
        <taxon>Nostocales</taxon>
        <taxon>Aphanizomenonaceae</taxon>
        <taxon>Sphaerospermopsis</taxon>
    </lineage>
</organism>
<dbReference type="Proteomes" id="UP000300142">
    <property type="component" value="Unassembled WGS sequence"/>
</dbReference>
<dbReference type="RefSeq" id="WP_096571246.1">
    <property type="nucleotide sequence ID" value="NZ_BJCE01000177.1"/>
</dbReference>
<gene>
    <name evidence="1" type="ORF">SR1949_39320</name>
</gene>
<dbReference type="AlphaFoldDB" id="A0A480A586"/>
<protein>
    <recommendedName>
        <fullName evidence="3">Aspartyl protease</fullName>
    </recommendedName>
</protein>
<evidence type="ECO:0000313" key="2">
    <source>
        <dbReference type="Proteomes" id="UP000300142"/>
    </source>
</evidence>
<reference evidence="2" key="1">
    <citation type="submission" date="2019-02" db="EMBL/GenBank/DDBJ databases">
        <title>Draft genome sequence of Sphaerospermopsis reniformis NIES-1949.</title>
        <authorList>
            <person name="Yamaguchi H."/>
            <person name="Suzuki S."/>
            <person name="Kawachi M."/>
        </authorList>
    </citation>
    <scope>NUCLEOTIDE SEQUENCE [LARGE SCALE GENOMIC DNA]</scope>
    <source>
        <strain evidence="2">NIES-1949</strain>
    </source>
</reference>
<dbReference type="EMBL" id="BJCE01000177">
    <property type="protein sequence ID" value="GCL38813.1"/>
    <property type="molecule type" value="Genomic_DNA"/>
</dbReference>
<evidence type="ECO:0008006" key="3">
    <source>
        <dbReference type="Google" id="ProtNLM"/>
    </source>
</evidence>
<accession>A0A480A586</accession>
<evidence type="ECO:0000313" key="1">
    <source>
        <dbReference type="EMBL" id="GCL38813.1"/>
    </source>
</evidence>
<proteinExistence type="predicted"/>